<dbReference type="PANTHER" id="PTHR40278:SF2">
    <property type="entry name" value="TYPE IV PILUS INNER MEMBRANE COMPONENT PILN"/>
    <property type="match status" value="1"/>
</dbReference>
<feature type="region of interest" description="Disordered" evidence="2">
    <location>
        <begin position="181"/>
        <end position="204"/>
    </location>
</feature>
<comment type="caution">
    <text evidence="4">The sequence shown here is derived from an EMBL/GenBank/DDBJ whole genome shotgun (WGS) entry which is preliminary data.</text>
</comment>
<dbReference type="Pfam" id="PF05137">
    <property type="entry name" value="PilN"/>
    <property type="match status" value="1"/>
</dbReference>
<dbReference type="InterPro" id="IPR052534">
    <property type="entry name" value="Extracell_DNA_Util/SecSys_Comp"/>
</dbReference>
<dbReference type="Proteomes" id="UP001595962">
    <property type="component" value="Unassembled WGS sequence"/>
</dbReference>
<dbReference type="EMBL" id="JBHSGB010000010">
    <property type="protein sequence ID" value="MFC4655616.1"/>
    <property type="molecule type" value="Genomic_DNA"/>
</dbReference>
<organism evidence="4 5">
    <name type="scientific">Rheinheimera marina</name>
    <dbReference type="NCBI Taxonomy" id="1774958"/>
    <lineage>
        <taxon>Bacteria</taxon>
        <taxon>Pseudomonadati</taxon>
        <taxon>Pseudomonadota</taxon>
        <taxon>Gammaproteobacteria</taxon>
        <taxon>Chromatiales</taxon>
        <taxon>Chromatiaceae</taxon>
        <taxon>Rheinheimera</taxon>
    </lineage>
</organism>
<accession>A0ABV9JMW9</accession>
<protein>
    <submittedName>
        <fullName evidence="4">PilN domain-containing protein</fullName>
    </submittedName>
</protein>
<proteinExistence type="predicted"/>
<keyword evidence="3" id="KW-0472">Membrane</keyword>
<keyword evidence="3" id="KW-0812">Transmembrane</keyword>
<evidence type="ECO:0000313" key="4">
    <source>
        <dbReference type="EMBL" id="MFC4655616.1"/>
    </source>
</evidence>
<feature type="coiled-coil region" evidence="1">
    <location>
        <begin position="64"/>
        <end position="94"/>
    </location>
</feature>
<name>A0ABV9JMW9_9GAMM</name>
<evidence type="ECO:0000256" key="1">
    <source>
        <dbReference type="SAM" id="Coils"/>
    </source>
</evidence>
<sequence>MSFVNLLPWREAARKQRQLKYLQQLAQVALVAFVLMFLLMWLVQARTEGQKVRNSVLEAENQLLDKKLYEIRLLNQKKKDLEQRLALIEQLQQRRNLGTQIFDQIAHVVPDGVYLTGMDKKANQLLLTGRSESNNRLSTMLRQVEQSGLLRQPLLEFIQADADDQRGLSDFKMHMLILGAEPVAPPPEPVKGKGVKAKKAGSKS</sequence>
<evidence type="ECO:0000313" key="5">
    <source>
        <dbReference type="Proteomes" id="UP001595962"/>
    </source>
</evidence>
<gene>
    <name evidence="4" type="ORF">ACFO3I_11380</name>
</gene>
<dbReference type="InterPro" id="IPR007813">
    <property type="entry name" value="PilN"/>
</dbReference>
<dbReference type="PANTHER" id="PTHR40278">
    <property type="entry name" value="DNA UTILIZATION PROTEIN HOFN"/>
    <property type="match status" value="1"/>
</dbReference>
<keyword evidence="5" id="KW-1185">Reference proteome</keyword>
<evidence type="ECO:0000256" key="3">
    <source>
        <dbReference type="SAM" id="Phobius"/>
    </source>
</evidence>
<feature type="compositionally biased region" description="Basic residues" evidence="2">
    <location>
        <begin position="193"/>
        <end position="204"/>
    </location>
</feature>
<reference evidence="5" key="1">
    <citation type="journal article" date="2019" name="Int. J. Syst. Evol. Microbiol.">
        <title>The Global Catalogue of Microorganisms (GCM) 10K type strain sequencing project: providing services to taxonomists for standard genome sequencing and annotation.</title>
        <authorList>
            <consortium name="The Broad Institute Genomics Platform"/>
            <consortium name="The Broad Institute Genome Sequencing Center for Infectious Disease"/>
            <person name="Wu L."/>
            <person name="Ma J."/>
        </authorList>
    </citation>
    <scope>NUCLEOTIDE SEQUENCE [LARGE SCALE GENOMIC DNA]</scope>
    <source>
        <strain evidence="5">DT28</strain>
    </source>
</reference>
<keyword evidence="3" id="KW-1133">Transmembrane helix</keyword>
<feature type="transmembrane region" description="Helical" evidence="3">
    <location>
        <begin position="21"/>
        <end position="43"/>
    </location>
</feature>
<keyword evidence="1" id="KW-0175">Coiled coil</keyword>
<dbReference type="RefSeq" id="WP_377334108.1">
    <property type="nucleotide sequence ID" value="NZ_JBHSGB010000010.1"/>
</dbReference>
<evidence type="ECO:0000256" key="2">
    <source>
        <dbReference type="SAM" id="MobiDB-lite"/>
    </source>
</evidence>